<sequence length="66" mass="8120">MFNEEILNRKQLCEKLNISSALFYKMLQNGLPYRQLDEHSRKYYVFDEVETWLINNGFKKKTTWQQ</sequence>
<accession>A0A510WTZ1</accession>
<protein>
    <recommendedName>
        <fullName evidence="3">Helix-turn-helix domain-containing protein</fullName>
    </recommendedName>
</protein>
<dbReference type="EMBL" id="BJUI01000043">
    <property type="protein sequence ID" value="GEK42694.1"/>
    <property type="molecule type" value="Genomic_DNA"/>
</dbReference>
<dbReference type="RefSeq" id="WP_057827086.1">
    <property type="nucleotide sequence ID" value="NZ_BAAACL010000016.1"/>
</dbReference>
<comment type="caution">
    <text evidence="1">The sequence shown here is derived from an EMBL/GenBank/DDBJ whole genome shotgun (WGS) entry which is preliminary data.</text>
</comment>
<dbReference type="InterPro" id="IPR009061">
    <property type="entry name" value="DNA-bd_dom_put_sf"/>
</dbReference>
<dbReference type="GeneID" id="29934356"/>
<dbReference type="Proteomes" id="UP000321722">
    <property type="component" value="Unassembled WGS sequence"/>
</dbReference>
<proteinExistence type="predicted"/>
<evidence type="ECO:0000313" key="2">
    <source>
        <dbReference type="Proteomes" id="UP000321722"/>
    </source>
</evidence>
<keyword evidence="2" id="KW-1185">Reference proteome</keyword>
<dbReference type="SUPFAM" id="SSF46955">
    <property type="entry name" value="Putative DNA-binding domain"/>
    <property type="match status" value="1"/>
</dbReference>
<gene>
    <name evidence="1" type="ORF">LAV01_15260</name>
</gene>
<name>A0A510WTZ1_9LACO</name>
<dbReference type="AlphaFoldDB" id="A0A510WTZ1"/>
<reference evidence="1 2" key="1">
    <citation type="submission" date="2019-07" db="EMBL/GenBank/DDBJ databases">
        <title>Whole genome shotgun sequence of Lactobacillus aviarius subsp. aviarius NBRC 102162.</title>
        <authorList>
            <person name="Hosoyama A."/>
            <person name="Uohara A."/>
            <person name="Ohji S."/>
            <person name="Ichikawa N."/>
        </authorList>
    </citation>
    <scope>NUCLEOTIDE SEQUENCE [LARGE SCALE GENOMIC DNA]</scope>
    <source>
        <strain evidence="1 2">NBRC 102162</strain>
    </source>
</reference>
<evidence type="ECO:0008006" key="3">
    <source>
        <dbReference type="Google" id="ProtNLM"/>
    </source>
</evidence>
<organism evidence="1 2">
    <name type="scientific">Ligilactobacillus aviarius</name>
    <dbReference type="NCBI Taxonomy" id="1606"/>
    <lineage>
        <taxon>Bacteria</taxon>
        <taxon>Bacillati</taxon>
        <taxon>Bacillota</taxon>
        <taxon>Bacilli</taxon>
        <taxon>Lactobacillales</taxon>
        <taxon>Lactobacillaceae</taxon>
        <taxon>Ligilactobacillus</taxon>
    </lineage>
</organism>
<evidence type="ECO:0000313" key="1">
    <source>
        <dbReference type="EMBL" id="GEK42694.1"/>
    </source>
</evidence>